<dbReference type="NCBIfam" id="NF005935">
    <property type="entry name" value="PRK07967.1"/>
    <property type="match status" value="1"/>
</dbReference>
<dbReference type="PANTHER" id="PTHR11712:SF306">
    <property type="entry name" value="3-OXOACYL-[ACYL-CARRIER-PROTEIN] SYNTHASE 1"/>
    <property type="match status" value="1"/>
</dbReference>
<dbReference type="RefSeq" id="WP_113269864.1">
    <property type="nucleotide sequence ID" value="NZ_QNTU01000006.1"/>
</dbReference>
<dbReference type="InterPro" id="IPR020841">
    <property type="entry name" value="PKS_Beta-ketoAc_synthase_dom"/>
</dbReference>
<dbReference type="SUPFAM" id="SSF53901">
    <property type="entry name" value="Thiolase-like"/>
    <property type="match status" value="2"/>
</dbReference>
<sequence length="405" mass="43109">MRRVVVTGLGIVSCLGNDQRQVLDALKTGRSGIRFKEEYAERGFRSHVAGSVDIDLDALIDRKLRRFMGDAAAYAYVSMAQAIEDAGLSEEQVSNERTGLIAGSGGASSANQVEAADVLREKGLRRVGPYRVTRTMGSTVSACLATPFKIKGINYSISSACATSAHCIGSAMEQIQLNKQDVVFAGGGEEEHWTLSCLFDAMGALSTHYNDNPEQASRPYDQARDGFVIAGGGGMLVLEELEHAKARGAKIYGELVGYGATSDGHDMVAPSGEGAMRCMRQAMATVDGAIDYINTHGTSTPVGDVAELKAIREVFGNTTPAMSSTKSLTGHSLGATGVQEAIYSLLMMQHNFVAASANVADLDEQADGFDIVTERRDDVTIERALSNSFGFGGTNACLVFQRFNN</sequence>
<reference evidence="21" key="1">
    <citation type="submission" date="2018-06" db="EMBL/GenBank/DDBJ databases">
        <title>Whole genome sequencing of four bacterial strains from South Shetland trench revealing bio-synthetic gene clusters.</title>
        <authorList>
            <person name="Abdel-Mageed W.M."/>
            <person name="Lehri B."/>
            <person name="Jarmusch S."/>
            <person name="Miranda K."/>
            <person name="Goodfellow M."/>
            <person name="Jaspars M."/>
            <person name="Karlyshev A.V."/>
        </authorList>
    </citation>
    <scope>NUCLEOTIDE SEQUENCE [LARGE SCALE GENOMIC DNA]</scope>
    <source>
        <strain evidence="21">SST4</strain>
    </source>
</reference>
<comment type="caution">
    <text evidence="20">The sequence shown here is derived from an EMBL/GenBank/DDBJ whole genome shotgun (WGS) entry which is preliminary data.</text>
</comment>
<dbReference type="Pfam" id="PF00109">
    <property type="entry name" value="ketoacyl-synt"/>
    <property type="match status" value="1"/>
</dbReference>
<comment type="pathway">
    <text evidence="2">Lipid metabolism; fatty acid biosynthesis.</text>
</comment>
<comment type="similarity">
    <text evidence="3 18">Belongs to the thiolase-like superfamily. Beta-ketoacyl-ACP synthases family.</text>
</comment>
<keyword evidence="8 18" id="KW-0808">Transferase</keyword>
<dbReference type="UniPathway" id="UPA00094"/>
<evidence type="ECO:0000256" key="2">
    <source>
        <dbReference type="ARBA" id="ARBA00005194"/>
    </source>
</evidence>
<keyword evidence="6" id="KW-0963">Cytoplasm</keyword>
<dbReference type="CDD" id="cd00834">
    <property type="entry name" value="KAS_I_II"/>
    <property type="match status" value="1"/>
</dbReference>
<comment type="catalytic activity">
    <reaction evidence="16">
        <text>(3Z)-decenoyl-[ACP] + malonyl-[ACP] + H(+) = 3-oxo-(5Z)-dodecenoyl-[ACP] + holo-[ACP] + CO2</text>
        <dbReference type="Rhea" id="RHEA:54940"/>
        <dbReference type="Rhea" id="RHEA-COMP:9623"/>
        <dbReference type="Rhea" id="RHEA-COMP:9685"/>
        <dbReference type="Rhea" id="RHEA-COMP:9927"/>
        <dbReference type="Rhea" id="RHEA-COMP:14042"/>
        <dbReference type="ChEBI" id="CHEBI:15378"/>
        <dbReference type="ChEBI" id="CHEBI:16526"/>
        <dbReference type="ChEBI" id="CHEBI:64479"/>
        <dbReference type="ChEBI" id="CHEBI:78449"/>
        <dbReference type="ChEBI" id="CHEBI:78798"/>
        <dbReference type="ChEBI" id="CHEBI:138410"/>
    </reaction>
    <physiologicalReaction direction="left-to-right" evidence="16">
        <dbReference type="Rhea" id="RHEA:54941"/>
    </physiologicalReaction>
</comment>
<comment type="subcellular location">
    <subcellularLocation>
        <location evidence="1">Cytoplasm</location>
    </subcellularLocation>
</comment>
<keyword evidence="21" id="KW-1185">Reference proteome</keyword>
<evidence type="ECO:0000313" key="20">
    <source>
        <dbReference type="EMBL" id="RBI67244.1"/>
    </source>
</evidence>
<dbReference type="EC" id="2.3.1.41" evidence="5"/>
<dbReference type="Gene3D" id="3.40.47.10">
    <property type="match status" value="2"/>
</dbReference>
<accession>A0A365TNP0</accession>
<protein>
    <recommendedName>
        <fullName evidence="13">3-oxoacyl-[acyl-carrier-protein] synthase 1</fullName>
        <ecNumber evidence="5">2.3.1.41</ecNumber>
    </recommendedName>
    <alternativeName>
        <fullName evidence="14">3-oxoacyl-[acyl-carrier-protein] synthase I</fullName>
    </alternativeName>
    <alternativeName>
        <fullName evidence="15">Beta-ketoacyl-ACP synthase I</fullName>
    </alternativeName>
</protein>
<dbReference type="SMART" id="SM00825">
    <property type="entry name" value="PKS_KS"/>
    <property type="match status" value="1"/>
</dbReference>
<name>A0A365TNP0_9GAMM</name>
<evidence type="ECO:0000256" key="6">
    <source>
        <dbReference type="ARBA" id="ARBA00022490"/>
    </source>
</evidence>
<keyword evidence="12" id="KW-0012">Acyltransferase</keyword>
<dbReference type="PANTHER" id="PTHR11712">
    <property type="entry name" value="POLYKETIDE SYNTHASE-RELATED"/>
    <property type="match status" value="1"/>
</dbReference>
<evidence type="ECO:0000256" key="9">
    <source>
        <dbReference type="ARBA" id="ARBA00022832"/>
    </source>
</evidence>
<dbReference type="GO" id="GO:0005829">
    <property type="term" value="C:cytosol"/>
    <property type="evidence" value="ECO:0007669"/>
    <property type="project" value="TreeGrafter"/>
</dbReference>
<evidence type="ECO:0000256" key="12">
    <source>
        <dbReference type="ARBA" id="ARBA00023315"/>
    </source>
</evidence>
<keyword evidence="10" id="KW-0443">Lipid metabolism</keyword>
<evidence type="ECO:0000256" key="17">
    <source>
        <dbReference type="ARBA" id="ARBA00048506"/>
    </source>
</evidence>
<evidence type="ECO:0000256" key="5">
    <source>
        <dbReference type="ARBA" id="ARBA00013191"/>
    </source>
</evidence>
<evidence type="ECO:0000256" key="1">
    <source>
        <dbReference type="ARBA" id="ARBA00004496"/>
    </source>
</evidence>
<dbReference type="InterPro" id="IPR014031">
    <property type="entry name" value="Ketoacyl_synth_C"/>
</dbReference>
<dbReference type="Proteomes" id="UP000252204">
    <property type="component" value="Unassembled WGS sequence"/>
</dbReference>
<evidence type="ECO:0000256" key="15">
    <source>
        <dbReference type="ARBA" id="ARBA00042143"/>
    </source>
</evidence>
<evidence type="ECO:0000256" key="8">
    <source>
        <dbReference type="ARBA" id="ARBA00022679"/>
    </source>
</evidence>
<dbReference type="NCBIfam" id="NF005589">
    <property type="entry name" value="PRK07314.1"/>
    <property type="match status" value="1"/>
</dbReference>
<dbReference type="InterPro" id="IPR000794">
    <property type="entry name" value="Beta-ketoacyl_synthase"/>
</dbReference>
<gene>
    <name evidence="20" type="ORF">DQ400_11360</name>
</gene>
<evidence type="ECO:0000256" key="3">
    <source>
        <dbReference type="ARBA" id="ARBA00008467"/>
    </source>
</evidence>
<evidence type="ECO:0000256" key="7">
    <source>
        <dbReference type="ARBA" id="ARBA00022516"/>
    </source>
</evidence>
<evidence type="ECO:0000256" key="14">
    <source>
        <dbReference type="ARBA" id="ARBA00041620"/>
    </source>
</evidence>
<dbReference type="InterPro" id="IPR016039">
    <property type="entry name" value="Thiolase-like"/>
</dbReference>
<dbReference type="AlphaFoldDB" id="A0A365TNP0"/>
<dbReference type="PROSITE" id="PS00606">
    <property type="entry name" value="KS3_1"/>
    <property type="match status" value="1"/>
</dbReference>
<dbReference type="InterPro" id="IPR018201">
    <property type="entry name" value="Ketoacyl_synth_AS"/>
</dbReference>
<evidence type="ECO:0000259" key="19">
    <source>
        <dbReference type="PROSITE" id="PS52004"/>
    </source>
</evidence>
<organism evidence="20 21">
    <name type="scientific">Vreelandella sulfidaeris</name>
    <dbReference type="NCBI Taxonomy" id="115553"/>
    <lineage>
        <taxon>Bacteria</taxon>
        <taxon>Pseudomonadati</taxon>
        <taxon>Pseudomonadota</taxon>
        <taxon>Gammaproteobacteria</taxon>
        <taxon>Oceanospirillales</taxon>
        <taxon>Halomonadaceae</taxon>
        <taxon>Vreelandella</taxon>
    </lineage>
</organism>
<dbReference type="Pfam" id="PF02801">
    <property type="entry name" value="Ketoacyl-synt_C"/>
    <property type="match status" value="1"/>
</dbReference>
<dbReference type="FunFam" id="3.40.47.10:FF:000006">
    <property type="entry name" value="3-oxoacyl-[acyl-carrier-protein] synthase I"/>
    <property type="match status" value="1"/>
</dbReference>
<comment type="catalytic activity">
    <reaction evidence="17">
        <text>a fatty acyl-[ACP] + malonyl-[ACP] + H(+) = a 3-oxoacyl-[ACP] + holo-[ACP] + CO2</text>
        <dbReference type="Rhea" id="RHEA:22836"/>
        <dbReference type="Rhea" id="RHEA-COMP:9623"/>
        <dbReference type="Rhea" id="RHEA-COMP:9685"/>
        <dbReference type="Rhea" id="RHEA-COMP:9916"/>
        <dbReference type="Rhea" id="RHEA-COMP:14125"/>
        <dbReference type="ChEBI" id="CHEBI:15378"/>
        <dbReference type="ChEBI" id="CHEBI:16526"/>
        <dbReference type="ChEBI" id="CHEBI:64479"/>
        <dbReference type="ChEBI" id="CHEBI:78449"/>
        <dbReference type="ChEBI" id="CHEBI:78776"/>
        <dbReference type="ChEBI" id="CHEBI:138651"/>
        <dbReference type="EC" id="2.3.1.41"/>
    </reaction>
    <physiologicalReaction direction="left-to-right" evidence="17">
        <dbReference type="Rhea" id="RHEA:22837"/>
    </physiologicalReaction>
</comment>
<dbReference type="PROSITE" id="PS52004">
    <property type="entry name" value="KS3_2"/>
    <property type="match status" value="1"/>
</dbReference>
<dbReference type="GO" id="GO:0004315">
    <property type="term" value="F:3-oxoacyl-[acyl-carrier-protein] synthase activity"/>
    <property type="evidence" value="ECO:0007669"/>
    <property type="project" value="UniProtKB-EC"/>
</dbReference>
<dbReference type="FunFam" id="3.40.47.10:FF:000005">
    <property type="entry name" value="3-oxoacyl-[acyl-carrier-protein] synthase I"/>
    <property type="match status" value="1"/>
</dbReference>
<proteinExistence type="inferred from homology"/>
<feature type="domain" description="Ketosynthase family 3 (KS3)" evidence="19">
    <location>
        <begin position="1"/>
        <end position="402"/>
    </location>
</feature>
<evidence type="ECO:0000256" key="16">
    <source>
        <dbReference type="ARBA" id="ARBA00048121"/>
    </source>
</evidence>
<evidence type="ECO:0000256" key="11">
    <source>
        <dbReference type="ARBA" id="ARBA00023160"/>
    </source>
</evidence>
<dbReference type="OrthoDB" id="9808669at2"/>
<evidence type="ECO:0000256" key="13">
    <source>
        <dbReference type="ARBA" id="ARBA00039450"/>
    </source>
</evidence>
<dbReference type="GO" id="GO:0006633">
    <property type="term" value="P:fatty acid biosynthetic process"/>
    <property type="evidence" value="ECO:0007669"/>
    <property type="project" value="UniProtKB-UniPathway"/>
</dbReference>
<evidence type="ECO:0000256" key="10">
    <source>
        <dbReference type="ARBA" id="ARBA00023098"/>
    </source>
</evidence>
<dbReference type="InterPro" id="IPR014030">
    <property type="entry name" value="Ketoacyl_synth_N"/>
</dbReference>
<keyword evidence="11" id="KW-0275">Fatty acid biosynthesis</keyword>
<keyword evidence="7" id="KW-0444">Lipid biosynthesis</keyword>
<evidence type="ECO:0000256" key="4">
    <source>
        <dbReference type="ARBA" id="ARBA00011738"/>
    </source>
</evidence>
<keyword evidence="9" id="KW-0276">Fatty acid metabolism</keyword>
<comment type="subunit">
    <text evidence="4">Homodimer.</text>
</comment>
<dbReference type="EMBL" id="QNTU01000006">
    <property type="protein sequence ID" value="RBI67244.1"/>
    <property type="molecule type" value="Genomic_DNA"/>
</dbReference>
<evidence type="ECO:0000313" key="21">
    <source>
        <dbReference type="Proteomes" id="UP000252204"/>
    </source>
</evidence>
<evidence type="ECO:0000256" key="18">
    <source>
        <dbReference type="RuleBase" id="RU003694"/>
    </source>
</evidence>